<name>A0ABW0SNF9_9GAMM</name>
<organism evidence="2 3">
    <name type="scientific">Lysobacter yangpyeongensis</name>
    <dbReference type="NCBI Taxonomy" id="346182"/>
    <lineage>
        <taxon>Bacteria</taxon>
        <taxon>Pseudomonadati</taxon>
        <taxon>Pseudomonadota</taxon>
        <taxon>Gammaproteobacteria</taxon>
        <taxon>Lysobacterales</taxon>
        <taxon>Lysobacteraceae</taxon>
        <taxon>Lysobacter</taxon>
    </lineage>
</organism>
<comment type="caution">
    <text evidence="2">The sequence shown here is derived from an EMBL/GenBank/DDBJ whole genome shotgun (WGS) entry which is preliminary data.</text>
</comment>
<protein>
    <submittedName>
        <fullName evidence="2">Uncharacterized protein</fullName>
    </submittedName>
</protein>
<keyword evidence="3" id="KW-1185">Reference proteome</keyword>
<dbReference type="Proteomes" id="UP001596036">
    <property type="component" value="Unassembled WGS sequence"/>
</dbReference>
<accession>A0ABW0SNF9</accession>
<reference evidence="3" key="1">
    <citation type="journal article" date="2019" name="Int. J. Syst. Evol. Microbiol.">
        <title>The Global Catalogue of Microorganisms (GCM) 10K type strain sequencing project: providing services to taxonomists for standard genome sequencing and annotation.</title>
        <authorList>
            <consortium name="The Broad Institute Genomics Platform"/>
            <consortium name="The Broad Institute Genome Sequencing Center for Infectious Disease"/>
            <person name="Wu L."/>
            <person name="Ma J."/>
        </authorList>
    </citation>
    <scope>NUCLEOTIDE SEQUENCE [LARGE SCALE GENOMIC DNA]</scope>
    <source>
        <strain evidence="3">KACC 11407</strain>
    </source>
</reference>
<feature type="signal peptide" evidence="1">
    <location>
        <begin position="1"/>
        <end position="22"/>
    </location>
</feature>
<proteinExistence type="predicted"/>
<gene>
    <name evidence="2" type="ORF">ACFPN1_11155</name>
</gene>
<evidence type="ECO:0000313" key="2">
    <source>
        <dbReference type="EMBL" id="MFC5570617.1"/>
    </source>
</evidence>
<feature type="chain" id="PRO_5046399706" evidence="1">
    <location>
        <begin position="23"/>
        <end position="232"/>
    </location>
</feature>
<evidence type="ECO:0000313" key="3">
    <source>
        <dbReference type="Proteomes" id="UP001596036"/>
    </source>
</evidence>
<sequence length="232" mass="24859">MSRRLFALTLSIVLAWCPAAFAASAAAPLAPDRIKVGELLRDVMRVDASGDSIEMVLWLPVQYVEASLAQNKADEKGSREIVSVFGQYTVVAALQGTVGTLGNTYTSEQDLRGKLRIVDATGHSYAPIPADKLDKKMSRLIAILQPFIKQTAGEVGDNLALFVFPGKGSDGKRIADAMDNGLFTVQIDETAHRFRLPLGSLLASRIDADTGESFPGSYNFNPYTGAPLTAAP</sequence>
<dbReference type="RefSeq" id="WP_386755053.1">
    <property type="nucleotide sequence ID" value="NZ_JBHSNM010000003.1"/>
</dbReference>
<dbReference type="EMBL" id="JBHSNM010000003">
    <property type="protein sequence ID" value="MFC5570617.1"/>
    <property type="molecule type" value="Genomic_DNA"/>
</dbReference>
<keyword evidence="1" id="KW-0732">Signal</keyword>
<evidence type="ECO:0000256" key="1">
    <source>
        <dbReference type="SAM" id="SignalP"/>
    </source>
</evidence>